<sequence length="455" mass="50828">MATTTAQPYLLREPSEFPFFNNGDVLIIVPPSDVYKLHSDVLKRCSPKHMGALLASKYAAQLTKAAVSSGCFTRFKLALEYSEDHPNGALQRKEVDKFGRTATETNPRALFGNIYNESLPAYAPECWKNLLGAFYNIEPDMSGACFITVLEKSVRLMDTADSIGAAAAVRAYVDNSLMRQGQMLYRAVLANPISWGNLAMRVQSPSIFNDSVIHVVGRWNALKRSEKRGMNPQFRAICEQKAAQLYKIKGAIEMRITGHIPKVCWRQEGRDSTSRVSYANDVYMWMAISIHSRWFFQVTGIERRGRDGPDGGAALYRAVHEAGTSYLNVQDYVNFHNICPMSKKARTILYDKIRQVKYEVRDYVKGLVVNKSQLDLKDDVHVEHLLCTEMTPADLPWNRTDSDQLMPSGLSDDAEGEGESQREGGIPPNDTVFGSEIRPEGVQTTVVPVLGAVSQ</sequence>
<gene>
    <name evidence="2" type="ORF">UA08_03852</name>
</gene>
<evidence type="ECO:0000313" key="3">
    <source>
        <dbReference type="Proteomes" id="UP000214365"/>
    </source>
</evidence>
<accession>A0A225B340</accession>
<organism evidence="2 3">
    <name type="scientific">Talaromyces atroroseus</name>
    <dbReference type="NCBI Taxonomy" id="1441469"/>
    <lineage>
        <taxon>Eukaryota</taxon>
        <taxon>Fungi</taxon>
        <taxon>Dikarya</taxon>
        <taxon>Ascomycota</taxon>
        <taxon>Pezizomycotina</taxon>
        <taxon>Eurotiomycetes</taxon>
        <taxon>Eurotiomycetidae</taxon>
        <taxon>Eurotiales</taxon>
        <taxon>Trichocomaceae</taxon>
        <taxon>Talaromyces</taxon>
        <taxon>Talaromyces sect. Trachyspermi</taxon>
    </lineage>
</organism>
<feature type="region of interest" description="Disordered" evidence="1">
    <location>
        <begin position="396"/>
        <end position="438"/>
    </location>
</feature>
<dbReference type="STRING" id="1441469.A0A225B340"/>
<evidence type="ECO:0000313" key="2">
    <source>
        <dbReference type="EMBL" id="OKL61235.1"/>
    </source>
</evidence>
<dbReference type="OrthoDB" id="2129688at2759"/>
<keyword evidence="3" id="KW-1185">Reference proteome</keyword>
<evidence type="ECO:0008006" key="4">
    <source>
        <dbReference type="Google" id="ProtNLM"/>
    </source>
</evidence>
<dbReference type="RefSeq" id="XP_020121356.1">
    <property type="nucleotide sequence ID" value="XM_020266197.1"/>
</dbReference>
<evidence type="ECO:0000256" key="1">
    <source>
        <dbReference type="SAM" id="MobiDB-lite"/>
    </source>
</evidence>
<dbReference type="GeneID" id="31003607"/>
<proteinExistence type="predicted"/>
<comment type="caution">
    <text evidence="2">The sequence shown here is derived from an EMBL/GenBank/DDBJ whole genome shotgun (WGS) entry which is preliminary data.</text>
</comment>
<name>A0A225B340_TALAT</name>
<dbReference type="PANTHER" id="PTHR38119:SF2">
    <property type="entry name" value="TRANSCRIPTION FACTOR DOMAIN-CONTAINING PROTEIN"/>
    <property type="match status" value="1"/>
</dbReference>
<protein>
    <recommendedName>
        <fullName evidence="4">BTB domain-containing protein</fullName>
    </recommendedName>
</protein>
<dbReference type="EMBL" id="LFMY01000004">
    <property type="protein sequence ID" value="OKL61235.1"/>
    <property type="molecule type" value="Genomic_DNA"/>
</dbReference>
<dbReference type="PANTHER" id="PTHR38119">
    <property type="entry name" value="BTB DOMAIN-CONTAINING PROTEIN-RELATED"/>
    <property type="match status" value="1"/>
</dbReference>
<dbReference type="AlphaFoldDB" id="A0A225B340"/>
<reference evidence="2 3" key="1">
    <citation type="submission" date="2015-06" db="EMBL/GenBank/DDBJ databases">
        <title>Talaromyces atroroseus IBT 11181 draft genome.</title>
        <authorList>
            <person name="Rasmussen K.B."/>
            <person name="Rasmussen S."/>
            <person name="Petersen B."/>
            <person name="Sicheritz-Ponten T."/>
            <person name="Mortensen U.H."/>
            <person name="Thrane U."/>
        </authorList>
    </citation>
    <scope>NUCLEOTIDE SEQUENCE [LARGE SCALE GENOMIC DNA]</scope>
    <source>
        <strain evidence="2 3">IBT 11181</strain>
    </source>
</reference>
<dbReference type="Proteomes" id="UP000214365">
    <property type="component" value="Unassembled WGS sequence"/>
</dbReference>